<evidence type="ECO:0000313" key="3">
    <source>
        <dbReference type="Proteomes" id="UP000735302"/>
    </source>
</evidence>
<protein>
    <submittedName>
        <fullName evidence="2">Uncharacterized protein</fullName>
    </submittedName>
</protein>
<dbReference type="Proteomes" id="UP000735302">
    <property type="component" value="Unassembled WGS sequence"/>
</dbReference>
<reference evidence="2 3" key="1">
    <citation type="journal article" date="2021" name="Elife">
        <title>Chloroplast acquisition without the gene transfer in kleptoplastic sea slugs, Plakobranchus ocellatus.</title>
        <authorList>
            <person name="Maeda T."/>
            <person name="Takahashi S."/>
            <person name="Yoshida T."/>
            <person name="Shimamura S."/>
            <person name="Takaki Y."/>
            <person name="Nagai Y."/>
            <person name="Toyoda A."/>
            <person name="Suzuki Y."/>
            <person name="Arimoto A."/>
            <person name="Ishii H."/>
            <person name="Satoh N."/>
            <person name="Nishiyama T."/>
            <person name="Hasebe M."/>
            <person name="Maruyama T."/>
            <person name="Minagawa J."/>
            <person name="Obokata J."/>
            <person name="Shigenobu S."/>
        </authorList>
    </citation>
    <scope>NUCLEOTIDE SEQUENCE [LARGE SCALE GENOMIC DNA]</scope>
</reference>
<name>A0AAV4AB50_9GAST</name>
<comment type="caution">
    <text evidence="2">The sequence shown here is derived from an EMBL/GenBank/DDBJ whole genome shotgun (WGS) entry which is preliminary data.</text>
</comment>
<evidence type="ECO:0000256" key="1">
    <source>
        <dbReference type="SAM" id="MobiDB-lite"/>
    </source>
</evidence>
<keyword evidence="3" id="KW-1185">Reference proteome</keyword>
<evidence type="ECO:0000313" key="2">
    <source>
        <dbReference type="EMBL" id="GFO04462.1"/>
    </source>
</evidence>
<gene>
    <name evidence="2" type="ORF">PoB_003096700</name>
</gene>
<organism evidence="2 3">
    <name type="scientific">Plakobranchus ocellatus</name>
    <dbReference type="NCBI Taxonomy" id="259542"/>
    <lineage>
        <taxon>Eukaryota</taxon>
        <taxon>Metazoa</taxon>
        <taxon>Spiralia</taxon>
        <taxon>Lophotrochozoa</taxon>
        <taxon>Mollusca</taxon>
        <taxon>Gastropoda</taxon>
        <taxon>Heterobranchia</taxon>
        <taxon>Euthyneura</taxon>
        <taxon>Panpulmonata</taxon>
        <taxon>Sacoglossa</taxon>
        <taxon>Placobranchoidea</taxon>
        <taxon>Plakobranchidae</taxon>
        <taxon>Plakobranchus</taxon>
    </lineage>
</organism>
<feature type="region of interest" description="Disordered" evidence="1">
    <location>
        <begin position="63"/>
        <end position="86"/>
    </location>
</feature>
<feature type="compositionally biased region" description="Basic residues" evidence="1">
    <location>
        <begin position="71"/>
        <end position="80"/>
    </location>
</feature>
<dbReference type="EMBL" id="BLXT01003739">
    <property type="protein sequence ID" value="GFO04462.1"/>
    <property type="molecule type" value="Genomic_DNA"/>
</dbReference>
<dbReference type="AlphaFoldDB" id="A0AAV4AB50"/>
<sequence>MVTADKLASRASRFFLTVKPIYQRGADLGLSFRQPKKVRQAIETYTCKSTMCSVSLQLCPHTQHNQAQRKSISRNHHQVRKMVSDE</sequence>
<proteinExistence type="predicted"/>
<accession>A0AAV4AB50</accession>